<evidence type="ECO:0000256" key="7">
    <source>
        <dbReference type="RuleBase" id="RU362128"/>
    </source>
</evidence>
<keyword evidence="7" id="KW-0256">Endoplasmic reticulum</keyword>
<evidence type="ECO:0000313" key="11">
    <source>
        <dbReference type="Proteomes" id="UP000193642"/>
    </source>
</evidence>
<dbReference type="GO" id="GO:0005783">
    <property type="term" value="C:endoplasmic reticulum"/>
    <property type="evidence" value="ECO:0007669"/>
    <property type="project" value="UniProtKB-SubCell"/>
</dbReference>
<gene>
    <name evidence="7" type="primary">ALG13</name>
    <name evidence="10" type="ORF">BCR33DRAFT_94615</name>
</gene>
<comment type="subunit">
    <text evidence="1 7">Heterodimer with ALG14 to form a functional enzyme.</text>
</comment>
<dbReference type="Proteomes" id="UP000193642">
    <property type="component" value="Unassembled WGS sequence"/>
</dbReference>
<feature type="compositionally biased region" description="Pro residues" evidence="8">
    <location>
        <begin position="106"/>
        <end position="117"/>
    </location>
</feature>
<dbReference type="Pfam" id="PF04101">
    <property type="entry name" value="Glyco_tran_28_C"/>
    <property type="match status" value="1"/>
</dbReference>
<dbReference type="InterPro" id="IPR053205">
    <property type="entry name" value="GHMP_kinase_L-arabinokinase"/>
</dbReference>
<dbReference type="PANTHER" id="PTHR38134">
    <property type="entry name" value="SLR1395 PROTEIN"/>
    <property type="match status" value="1"/>
</dbReference>
<evidence type="ECO:0000256" key="4">
    <source>
        <dbReference type="ARBA" id="ARBA00024804"/>
    </source>
</evidence>
<dbReference type="InterPro" id="IPR007235">
    <property type="entry name" value="Glyco_trans_28_C"/>
</dbReference>
<dbReference type="GO" id="GO:0004577">
    <property type="term" value="F:N-acetylglucosaminyldiphosphodolichol N-acetylglucosaminyltransferase activity"/>
    <property type="evidence" value="ECO:0007669"/>
    <property type="project" value="UniProtKB-EC"/>
</dbReference>
<evidence type="ECO:0000313" key="10">
    <source>
        <dbReference type="EMBL" id="ORY47342.1"/>
    </source>
</evidence>
<organism evidence="10 11">
    <name type="scientific">Rhizoclosmatium globosum</name>
    <dbReference type="NCBI Taxonomy" id="329046"/>
    <lineage>
        <taxon>Eukaryota</taxon>
        <taxon>Fungi</taxon>
        <taxon>Fungi incertae sedis</taxon>
        <taxon>Chytridiomycota</taxon>
        <taxon>Chytridiomycota incertae sedis</taxon>
        <taxon>Chytridiomycetes</taxon>
        <taxon>Chytridiales</taxon>
        <taxon>Chytriomycetaceae</taxon>
        <taxon>Rhizoclosmatium</taxon>
    </lineage>
</organism>
<dbReference type="PANTHER" id="PTHR38134:SF2">
    <property type="entry name" value="GALACTOKINASE"/>
    <property type="match status" value="1"/>
</dbReference>
<accession>A0A1Y2CK05</accession>
<feature type="region of interest" description="Disordered" evidence="8">
    <location>
        <begin position="92"/>
        <end position="117"/>
    </location>
</feature>
<dbReference type="EMBL" id="MCGO01000014">
    <property type="protein sequence ID" value="ORY47342.1"/>
    <property type="molecule type" value="Genomic_DNA"/>
</dbReference>
<dbReference type="AlphaFoldDB" id="A0A1Y2CK05"/>
<comment type="similarity">
    <text evidence="7">Belongs to the glycosyltransferase 28 family.</text>
</comment>
<comment type="function">
    <text evidence="4 7">Involved in protein N-glycosylation. Essential for the second step of the dolichol-linked oligosaccharide pathway.</text>
</comment>
<dbReference type="EC" id="2.4.1.141" evidence="2 7"/>
<dbReference type="STRING" id="329046.A0A1Y2CK05"/>
<feature type="domain" description="Glycosyl transferase family 28 C-terminal" evidence="9">
    <location>
        <begin position="195"/>
        <end position="240"/>
    </location>
</feature>
<evidence type="ECO:0000259" key="9">
    <source>
        <dbReference type="Pfam" id="PF04101"/>
    </source>
</evidence>
<comment type="catalytic activity">
    <reaction evidence="6">
        <text>an N-acetyl-alpha-D-glucosaminyl-diphospho-di-trans,poly-cis-dolichol + UDP-N-acetyl-alpha-D-glucosamine = an N,N'-diacetylchitobiosyl-diphospho-di-trans,poly-cis-dolichol + UDP + H(+)</text>
        <dbReference type="Rhea" id="RHEA:23380"/>
        <dbReference type="Rhea" id="RHEA-COMP:19507"/>
        <dbReference type="Rhea" id="RHEA-COMP:19510"/>
        <dbReference type="ChEBI" id="CHEBI:15378"/>
        <dbReference type="ChEBI" id="CHEBI:57269"/>
        <dbReference type="ChEBI" id="CHEBI:57705"/>
        <dbReference type="ChEBI" id="CHEBI:58223"/>
        <dbReference type="ChEBI" id="CHEBI:58427"/>
        <dbReference type="EC" id="2.4.1.141"/>
    </reaction>
</comment>
<name>A0A1Y2CK05_9FUNG</name>
<comment type="caution">
    <text evidence="10">The sequence shown here is derived from an EMBL/GenBank/DDBJ whole genome shotgun (WGS) entry which is preliminary data.</text>
</comment>
<dbReference type="SUPFAM" id="SSF53756">
    <property type="entry name" value="UDP-Glycosyltransferase/glycogen phosphorylase"/>
    <property type="match status" value="1"/>
</dbReference>
<keyword evidence="7" id="KW-0808">Transferase</keyword>
<proteinExistence type="inferred from homology"/>
<keyword evidence="7" id="KW-0328">Glycosyltransferase</keyword>
<sequence length="272" mass="29391">MSLFGSFERSVLDTADLVDMDSTSNSAELAHKIFPDGAEKYVPKPRVDTRIVNLPLVVRMARTPRDVFRASLGIPIDAKVVLITFGGHSVTTTSAGRSRADSPHRAPTPIPLPPLPPQLEKESISIELSGTSSTLSGSDTSIIITDTTHPNWERHEPTYSIETIVPPGWHTLIAVPGPKGDLLNDYIDVTPKDHISIAPADAFVPDLLQASDVVVGKCGYGTCAEVVAHGVPLVYVPRPAFVEEVGLINKLMKPFGMGIEMVSRLLLPTLRY</sequence>
<evidence type="ECO:0000256" key="6">
    <source>
        <dbReference type="ARBA" id="ARBA00048184"/>
    </source>
</evidence>
<dbReference type="Gene3D" id="3.40.50.2000">
    <property type="entry name" value="Glycogen Phosphorylase B"/>
    <property type="match status" value="1"/>
</dbReference>
<reference evidence="10 11" key="1">
    <citation type="submission" date="2016-07" db="EMBL/GenBank/DDBJ databases">
        <title>Pervasive Adenine N6-methylation of Active Genes in Fungi.</title>
        <authorList>
            <consortium name="DOE Joint Genome Institute"/>
            <person name="Mondo S.J."/>
            <person name="Dannebaum R.O."/>
            <person name="Kuo R.C."/>
            <person name="Labutti K."/>
            <person name="Haridas S."/>
            <person name="Kuo A."/>
            <person name="Salamov A."/>
            <person name="Ahrendt S.R."/>
            <person name="Lipzen A."/>
            <person name="Sullivan W."/>
            <person name="Andreopoulos W.B."/>
            <person name="Clum A."/>
            <person name="Lindquist E."/>
            <person name="Daum C."/>
            <person name="Ramamoorthy G.K."/>
            <person name="Gryganskyi A."/>
            <person name="Culley D."/>
            <person name="Magnuson J.K."/>
            <person name="James T.Y."/>
            <person name="O'Malley M.A."/>
            <person name="Stajich J.E."/>
            <person name="Spatafora J.W."/>
            <person name="Visel A."/>
            <person name="Grigoriev I.V."/>
        </authorList>
    </citation>
    <scope>NUCLEOTIDE SEQUENCE [LARGE SCALE GENOMIC DNA]</scope>
    <source>
        <strain evidence="10 11">JEL800</strain>
    </source>
</reference>
<keyword evidence="11" id="KW-1185">Reference proteome</keyword>
<evidence type="ECO:0000256" key="8">
    <source>
        <dbReference type="SAM" id="MobiDB-lite"/>
    </source>
</evidence>
<dbReference type="OrthoDB" id="1684102at2759"/>
<evidence type="ECO:0000256" key="5">
    <source>
        <dbReference type="ARBA" id="ARBA00032061"/>
    </source>
</evidence>
<evidence type="ECO:0000256" key="2">
    <source>
        <dbReference type="ARBA" id="ARBA00012614"/>
    </source>
</evidence>
<evidence type="ECO:0000256" key="3">
    <source>
        <dbReference type="ARBA" id="ARBA00017468"/>
    </source>
</evidence>
<protein>
    <recommendedName>
        <fullName evidence="3 7">UDP-N-acetylglucosamine transferase subunit ALG13</fullName>
        <ecNumber evidence="2 7">2.4.1.141</ecNumber>
    </recommendedName>
    <alternativeName>
        <fullName evidence="5 7">Asparagine-linked glycosylation protein 13</fullName>
    </alternativeName>
</protein>
<evidence type="ECO:0000256" key="1">
    <source>
        <dbReference type="ARBA" id="ARBA00011198"/>
    </source>
</evidence>
<comment type="subcellular location">
    <subcellularLocation>
        <location evidence="7">Endoplasmic reticulum</location>
    </subcellularLocation>
</comment>